<dbReference type="KEGG" id="sih:SiH_0770"/>
<dbReference type="EMBL" id="CP002426">
    <property type="protein sequence ID" value="ADX82125.1"/>
    <property type="molecule type" value="Genomic_DNA"/>
</dbReference>
<dbReference type="AlphaFoldDB" id="F0NNT9"/>
<keyword evidence="2" id="KW-0378">Hydrolase</keyword>
<dbReference type="InterPro" id="IPR011234">
    <property type="entry name" value="Fumarylacetoacetase-like_C"/>
</dbReference>
<name>F0NNT9_SACI0</name>
<gene>
    <name evidence="2" type="ordered locus">SiH_0770</name>
</gene>
<organism evidence="2 3">
    <name type="scientific">Saccharolobus islandicus (strain HVE10/4)</name>
    <name type="common">Sulfolobus islandicus</name>
    <dbReference type="NCBI Taxonomy" id="930943"/>
    <lineage>
        <taxon>Archaea</taxon>
        <taxon>Thermoproteota</taxon>
        <taxon>Thermoprotei</taxon>
        <taxon>Sulfolobales</taxon>
        <taxon>Sulfolobaceae</taxon>
        <taxon>Saccharolobus</taxon>
    </lineage>
</organism>
<dbReference type="Gene3D" id="3.90.850.10">
    <property type="entry name" value="Fumarylacetoacetase-like, C-terminal domain"/>
    <property type="match status" value="1"/>
</dbReference>
<dbReference type="PANTHER" id="PTHR43211">
    <property type="entry name" value="FUMARYLACETOACETATE HYDROLASE"/>
    <property type="match status" value="1"/>
</dbReference>
<sequence length="314" mass="36167">MKLVSFLRNGRIRSGVIVNDNYIVDLNDSCYSMFLEKGEDEEFTKRLCDAILPNDMLGILQSGDLGLDYIRKIINWVSNRRDFLIPIDNIVFKSPLPKGNLLRDFLAFRGHVEATYRRRGMSIPDEWFKFPIYYKGDPTFYGHLEVIPWPKYSKHLDIELEIAAIIFKKGKDISEDKAKDYIIGYSIFNDISARDVQMVEMKLLLGPAKGKDFANALGPWIVTKDEIGEIKGLRVYAKVNDEIWCDTKIEDMYWSFEKMIEYVSQDEYIRPGDVFGSGTITGCTGIDIGKRLEPNSRIELYVEKIGKLINIIRG</sequence>
<dbReference type="GO" id="GO:0016787">
    <property type="term" value="F:hydrolase activity"/>
    <property type="evidence" value="ECO:0007669"/>
    <property type="project" value="UniProtKB-KW"/>
</dbReference>
<evidence type="ECO:0000313" key="3">
    <source>
        <dbReference type="Proteomes" id="UP000006395"/>
    </source>
</evidence>
<dbReference type="RefSeq" id="WP_014512290.1">
    <property type="nucleotide sequence ID" value="NC_017275.1"/>
</dbReference>
<evidence type="ECO:0000259" key="1">
    <source>
        <dbReference type="Pfam" id="PF01557"/>
    </source>
</evidence>
<keyword evidence="3" id="KW-1185">Reference proteome</keyword>
<reference evidence="2 3" key="1">
    <citation type="journal article" date="2011" name="J. Bacteriol.">
        <title>Genome analyses of icelandic strains of Sulfolobus islandicus, model organisms for genetic and virus-host interaction studies.</title>
        <authorList>
            <person name="Guo L."/>
            <person name="Brugger K."/>
            <person name="Liu C."/>
            <person name="Shah S.A."/>
            <person name="Zheng H."/>
            <person name="Zhu Y."/>
            <person name="Wang S."/>
            <person name="Lillestol R.K."/>
            <person name="Chen L."/>
            <person name="Frank J."/>
            <person name="Prangishvili D."/>
            <person name="Paulin L."/>
            <person name="She Q."/>
            <person name="Huang L."/>
            <person name="Garrett R.A."/>
        </authorList>
    </citation>
    <scope>NUCLEOTIDE SEQUENCE [LARGE SCALE GENOMIC DNA]</scope>
    <source>
        <strain evidence="2 3">HVE10/4</strain>
    </source>
</reference>
<dbReference type="SUPFAM" id="SSF56529">
    <property type="entry name" value="FAH"/>
    <property type="match status" value="1"/>
</dbReference>
<proteinExistence type="predicted"/>
<dbReference type="GeneID" id="12414801"/>
<dbReference type="PANTHER" id="PTHR43211:SF1">
    <property type="entry name" value="BLL6422 PROTEIN"/>
    <property type="match status" value="1"/>
</dbReference>
<accession>F0NNT9</accession>
<dbReference type="Pfam" id="PF01557">
    <property type="entry name" value="FAA_hydrolase"/>
    <property type="match status" value="1"/>
</dbReference>
<dbReference type="HOGENOM" id="CLU_028458_3_3_2"/>
<dbReference type="Proteomes" id="UP000006395">
    <property type="component" value="Chromosome"/>
</dbReference>
<protein>
    <submittedName>
        <fullName evidence="2">Fumarylacetoacetate (FAA) hydrolase</fullName>
    </submittedName>
</protein>
<dbReference type="InterPro" id="IPR036663">
    <property type="entry name" value="Fumarylacetoacetase_C_sf"/>
</dbReference>
<evidence type="ECO:0000313" key="2">
    <source>
        <dbReference type="EMBL" id="ADX82125.1"/>
    </source>
</evidence>
<feature type="domain" description="Fumarylacetoacetase-like C-terminal" evidence="1">
    <location>
        <begin position="103"/>
        <end position="312"/>
    </location>
</feature>